<evidence type="ECO:0000256" key="6">
    <source>
        <dbReference type="ARBA" id="ARBA00023458"/>
    </source>
</evidence>
<protein>
    <recommendedName>
        <fullName evidence="9">Rod shape-determining protein MreB</fullName>
    </recommendedName>
</protein>
<evidence type="ECO:0000256" key="4">
    <source>
        <dbReference type="ARBA" id="ARBA00022840"/>
    </source>
</evidence>
<dbReference type="GO" id="GO:0000902">
    <property type="term" value="P:cell morphogenesis"/>
    <property type="evidence" value="ECO:0007669"/>
    <property type="project" value="InterPro"/>
</dbReference>
<comment type="subcellular location">
    <subcellularLocation>
        <location evidence="1">Cytoplasm</location>
    </subcellularLocation>
</comment>
<dbReference type="InterPro" id="IPR043129">
    <property type="entry name" value="ATPase_NBD"/>
</dbReference>
<comment type="similarity">
    <text evidence="6">Belongs to the FtsA/MreB family.</text>
</comment>
<keyword evidence="4" id="KW-0067">ATP-binding</keyword>
<dbReference type="AlphaFoldDB" id="A0A5A9XTK6"/>
<dbReference type="GO" id="GO:0005737">
    <property type="term" value="C:cytoplasm"/>
    <property type="evidence" value="ECO:0007669"/>
    <property type="project" value="UniProtKB-SubCell"/>
</dbReference>
<keyword evidence="3" id="KW-0547">Nucleotide-binding</keyword>
<dbReference type="PRINTS" id="PR01652">
    <property type="entry name" value="SHAPEPROTEIN"/>
</dbReference>
<keyword evidence="2" id="KW-0963">Cytoplasm</keyword>
<dbReference type="PANTHER" id="PTHR42749:SF1">
    <property type="entry name" value="CELL SHAPE-DETERMINING PROTEIN MREB"/>
    <property type="match status" value="1"/>
</dbReference>
<evidence type="ECO:0000256" key="3">
    <source>
        <dbReference type="ARBA" id="ARBA00022741"/>
    </source>
</evidence>
<dbReference type="InterPro" id="IPR004753">
    <property type="entry name" value="MreB"/>
</dbReference>
<reference evidence="7 8" key="1">
    <citation type="submission" date="2019-04" db="EMBL/GenBank/DDBJ databases">
        <title>Geobacter ruber sp. nov., ferric-reducing bacteria isolated from paddy soil.</title>
        <authorList>
            <person name="Xu Z."/>
            <person name="Masuda Y."/>
            <person name="Itoh H."/>
            <person name="Senoo K."/>
        </authorList>
    </citation>
    <scope>NUCLEOTIDE SEQUENCE [LARGE SCALE GENOMIC DNA]</scope>
    <source>
        <strain evidence="7 8">Red88</strain>
    </source>
</reference>
<dbReference type="Gene3D" id="3.30.420.40">
    <property type="match status" value="3"/>
</dbReference>
<comment type="caution">
    <text evidence="7">The sequence shown here is derived from an EMBL/GenBank/DDBJ whole genome shotgun (WGS) entry which is preliminary data.</text>
</comment>
<dbReference type="GO" id="GO:0008360">
    <property type="term" value="P:regulation of cell shape"/>
    <property type="evidence" value="ECO:0007669"/>
    <property type="project" value="UniProtKB-KW"/>
</dbReference>
<dbReference type="InterPro" id="IPR056546">
    <property type="entry name" value="MreB_MamK-like"/>
</dbReference>
<accession>A0A5A9XTK6</accession>
<dbReference type="GO" id="GO:0005524">
    <property type="term" value="F:ATP binding"/>
    <property type="evidence" value="ECO:0007669"/>
    <property type="project" value="UniProtKB-KW"/>
</dbReference>
<dbReference type="SUPFAM" id="SSF53067">
    <property type="entry name" value="Actin-like ATPase domain"/>
    <property type="match status" value="2"/>
</dbReference>
<evidence type="ECO:0000313" key="7">
    <source>
        <dbReference type="EMBL" id="KAA0895409.1"/>
    </source>
</evidence>
<organism evidence="7 8">
    <name type="scientific">Oryzomonas rubra</name>
    <dbReference type="NCBI Taxonomy" id="2509454"/>
    <lineage>
        <taxon>Bacteria</taxon>
        <taxon>Pseudomonadati</taxon>
        <taxon>Thermodesulfobacteriota</taxon>
        <taxon>Desulfuromonadia</taxon>
        <taxon>Geobacterales</taxon>
        <taxon>Geobacteraceae</taxon>
        <taxon>Oryzomonas</taxon>
    </lineage>
</organism>
<evidence type="ECO:0000256" key="1">
    <source>
        <dbReference type="ARBA" id="ARBA00004496"/>
    </source>
</evidence>
<keyword evidence="8" id="KW-1185">Reference proteome</keyword>
<sequence length="308" mass="31865">MAKHWEGLSPWRPDIAIDLGTATTRVVSKGHGVITHISMAGNVPALSSGVVANPDAVVALLEPLISKMRIFGMIRPRAVACAPTDANADERNALVVGVSRGGACAVVVVPEPLAAAVGAGVDIVSPYARMVVDIGEGVTDCAVITSGKVVDTAALRGGCCALRNAVREGALRRWNLRISTRQAETLVRAALCGSAAVAVQTQDAQGDDGPALPPISLVEAREACEPVVEAILGLITEFLREVPHSTGSEIIENGITLTGGGALLAGMRERIQAATGITVMPVANPLEAVVRGAYAMLPIVAMLNMWKH</sequence>
<evidence type="ECO:0000313" key="8">
    <source>
        <dbReference type="Proteomes" id="UP000324298"/>
    </source>
</evidence>
<dbReference type="Pfam" id="PF06723">
    <property type="entry name" value="MreB_Mbl"/>
    <property type="match status" value="1"/>
</dbReference>
<dbReference type="RefSeq" id="WP_149305989.1">
    <property type="nucleotide sequence ID" value="NZ_SRSD01000001.1"/>
</dbReference>
<dbReference type="PANTHER" id="PTHR42749">
    <property type="entry name" value="CELL SHAPE-DETERMINING PROTEIN MREB"/>
    <property type="match status" value="1"/>
</dbReference>
<evidence type="ECO:0000256" key="2">
    <source>
        <dbReference type="ARBA" id="ARBA00022490"/>
    </source>
</evidence>
<gene>
    <name evidence="7" type="ORF">ET418_02490</name>
</gene>
<dbReference type="EMBL" id="SRSD01000001">
    <property type="protein sequence ID" value="KAA0895409.1"/>
    <property type="molecule type" value="Genomic_DNA"/>
</dbReference>
<name>A0A5A9XTK6_9BACT</name>
<dbReference type="OrthoDB" id="5394475at2"/>
<proteinExistence type="inferred from homology"/>
<dbReference type="Proteomes" id="UP000324298">
    <property type="component" value="Unassembled WGS sequence"/>
</dbReference>
<evidence type="ECO:0008006" key="9">
    <source>
        <dbReference type="Google" id="ProtNLM"/>
    </source>
</evidence>
<keyword evidence="5" id="KW-0133">Cell shape</keyword>
<evidence type="ECO:0000256" key="5">
    <source>
        <dbReference type="ARBA" id="ARBA00022960"/>
    </source>
</evidence>